<dbReference type="PANTHER" id="PTHR43780">
    <property type="entry name" value="1-AMINOCYCLOPROPANE-1-CARBOXYLATE DEAMINASE-RELATED"/>
    <property type="match status" value="1"/>
</dbReference>
<dbReference type="GO" id="GO:0019148">
    <property type="term" value="F:D-cysteine desulfhydrase activity"/>
    <property type="evidence" value="ECO:0007669"/>
    <property type="project" value="TreeGrafter"/>
</dbReference>
<dbReference type="GO" id="GO:0030170">
    <property type="term" value="F:pyridoxal phosphate binding"/>
    <property type="evidence" value="ECO:0007669"/>
    <property type="project" value="InterPro"/>
</dbReference>
<dbReference type="EMBL" id="LUFC02000125">
    <property type="protein sequence ID" value="KAF4501459.1"/>
    <property type="molecule type" value="Genomic_DNA"/>
</dbReference>
<dbReference type="Gene3D" id="3.40.50.1100">
    <property type="match status" value="2"/>
</dbReference>
<keyword evidence="5" id="KW-0663">Pyridoxal phosphate</keyword>
<evidence type="ECO:0000256" key="4">
    <source>
        <dbReference type="ARBA" id="ARBA00022801"/>
    </source>
</evidence>
<name>A0A9P5BHF1_9HYPO</name>
<protein>
    <submittedName>
        <fullName evidence="7">1-aminocyclopropane-1-carboxylate deaminase</fullName>
    </submittedName>
</protein>
<evidence type="ECO:0000256" key="2">
    <source>
        <dbReference type="ARBA" id="ARBA00001933"/>
    </source>
</evidence>
<dbReference type="Pfam" id="PF00291">
    <property type="entry name" value="PALP"/>
    <property type="match status" value="1"/>
</dbReference>
<evidence type="ECO:0000313" key="7">
    <source>
        <dbReference type="EMBL" id="KAF4501459.1"/>
    </source>
</evidence>
<evidence type="ECO:0000256" key="5">
    <source>
        <dbReference type="ARBA" id="ARBA00022898"/>
    </source>
</evidence>
<accession>A0A9P5BHF1</accession>
<dbReference type="SUPFAM" id="SSF54427">
    <property type="entry name" value="NTF2-like"/>
    <property type="match status" value="1"/>
</dbReference>
<dbReference type="Gene3D" id="3.10.450.50">
    <property type="match status" value="1"/>
</dbReference>
<reference evidence="7" key="1">
    <citation type="submission" date="2020-01" db="EMBL/GenBank/DDBJ databases">
        <title>Identification and distribution of gene clusters putatively required for synthesis of sphingolipid metabolism inhibitors in phylogenetically diverse species of the filamentous fungus Fusarium.</title>
        <authorList>
            <person name="Kim H.-S."/>
            <person name="Busman M."/>
            <person name="Brown D.W."/>
            <person name="Divon H."/>
            <person name="Uhlig S."/>
            <person name="Proctor R.H."/>
        </authorList>
    </citation>
    <scope>NUCLEOTIDE SEQUENCE</scope>
    <source>
        <strain evidence="7">NRRL 31653</strain>
    </source>
</reference>
<dbReference type="NCBIfam" id="TIGR01274">
    <property type="entry name" value="ACC_deam"/>
    <property type="match status" value="1"/>
</dbReference>
<proteinExistence type="inferred from homology"/>
<dbReference type="InterPro" id="IPR027278">
    <property type="entry name" value="ACCD_DCysDesulf"/>
</dbReference>
<dbReference type="InterPro" id="IPR032710">
    <property type="entry name" value="NTF2-like_dom_sf"/>
</dbReference>
<dbReference type="PANTHER" id="PTHR43780:SF2">
    <property type="entry name" value="1-AMINOCYCLOPROPANE-1-CARBOXYLATE DEAMINASE-RELATED"/>
    <property type="match status" value="1"/>
</dbReference>
<dbReference type="OrthoDB" id="10266364at2759"/>
<dbReference type="InterPro" id="IPR005965">
    <property type="entry name" value="ACP_carboxylate_deaminase"/>
</dbReference>
<dbReference type="Proteomes" id="UP000737391">
    <property type="component" value="Unassembled WGS sequence"/>
</dbReference>
<sequence>MTVVTLPEPFASIPRENFLFGASPLQPLPRISAALGGKVNVYAKREDCNSGLAYGGNKVRKLEYLAAEAQAQGCDTLVSIGGVQSNHTRAVTAVATKLGLKAATVQEHWVDWEDPGYEKVGNIQLSRLMGGDVRLDPSTFGIEHKTTLAKLTDELKSNGRKPYYIPAGASDHPLGGLGFARWAFEVEAQEKELGIFFDTIIVCAVTGSTFAGMIAGFKLAQKKNGSPARKIIGIDASGKVQQTFDQVLRIAKSTAAKIGLGEDDITADDVILDPNYNAKIYGIPDETTIEAMKFGAATEAFITDPVYEGKSLAGMMDLIKTGKIASGNVLYAHLGDSTILIVMADSQDTKAAVLSALADFFNISSKPPKDARNHLLETSYVIQSTSDTVEQTALGELFLSDTKQKGHLEWAIDEPQELFIHEKLAAVWTGWSIRADDGTIISHKKGILGLAYTDGRWKVSGLTSTERSLDTPNPEDEAALTQEIMKPINALLDDFSHPDWDILKHWFLPNAGVTLYRPPAEPAPMTMEQSIVRLQGMIKSGITIQERLHDIQVRKHGDIALVWAPFVVEINGIPKHDGVNAFTLLKREGRWVFSGCQDYGVALQ</sequence>
<dbReference type="GO" id="GO:0008660">
    <property type="term" value="F:1-aminocyclopropane-1-carboxylate deaminase activity"/>
    <property type="evidence" value="ECO:0007669"/>
    <property type="project" value="UniProtKB-EC"/>
</dbReference>
<feature type="domain" description="Tryptophan synthase beta chain-like PALP" evidence="6">
    <location>
        <begin position="20"/>
        <end position="333"/>
    </location>
</feature>
<keyword evidence="8" id="KW-1185">Reference proteome</keyword>
<evidence type="ECO:0000313" key="8">
    <source>
        <dbReference type="Proteomes" id="UP000737391"/>
    </source>
</evidence>
<comment type="caution">
    <text evidence="7">The sequence shown here is derived from an EMBL/GenBank/DDBJ whole genome shotgun (WGS) entry which is preliminary data.</text>
</comment>
<gene>
    <name evidence="7" type="ORF">FAGAP_2330</name>
</gene>
<evidence type="ECO:0000256" key="1">
    <source>
        <dbReference type="ARBA" id="ARBA00001132"/>
    </source>
</evidence>
<comment type="similarity">
    <text evidence="3">Belongs to the ACC deaminase/D-cysteine desulfhydrase family.</text>
</comment>
<dbReference type="GO" id="GO:0009310">
    <property type="term" value="P:amine catabolic process"/>
    <property type="evidence" value="ECO:0007669"/>
    <property type="project" value="InterPro"/>
</dbReference>
<evidence type="ECO:0000259" key="6">
    <source>
        <dbReference type="Pfam" id="PF00291"/>
    </source>
</evidence>
<comment type="catalytic activity">
    <reaction evidence="1">
        <text>1-aminocyclopropane-1-carboxylate + H2O = 2-oxobutanoate + NH4(+)</text>
        <dbReference type="Rhea" id="RHEA:16933"/>
        <dbReference type="ChEBI" id="CHEBI:15377"/>
        <dbReference type="ChEBI" id="CHEBI:16763"/>
        <dbReference type="ChEBI" id="CHEBI:28938"/>
        <dbReference type="ChEBI" id="CHEBI:58360"/>
        <dbReference type="EC" id="3.5.99.7"/>
    </reaction>
</comment>
<evidence type="ECO:0000256" key="3">
    <source>
        <dbReference type="ARBA" id="ARBA00008639"/>
    </source>
</evidence>
<dbReference type="SUPFAM" id="SSF53686">
    <property type="entry name" value="Tryptophan synthase beta subunit-like PLP-dependent enzymes"/>
    <property type="match status" value="1"/>
</dbReference>
<comment type="cofactor">
    <cofactor evidence="2">
        <name>pyridoxal 5'-phosphate</name>
        <dbReference type="ChEBI" id="CHEBI:597326"/>
    </cofactor>
</comment>
<dbReference type="InterPro" id="IPR001926">
    <property type="entry name" value="TrpB-like_PALP"/>
</dbReference>
<organism evidence="7 8">
    <name type="scientific">Fusarium agapanthi</name>
    <dbReference type="NCBI Taxonomy" id="1803897"/>
    <lineage>
        <taxon>Eukaryota</taxon>
        <taxon>Fungi</taxon>
        <taxon>Dikarya</taxon>
        <taxon>Ascomycota</taxon>
        <taxon>Pezizomycotina</taxon>
        <taxon>Sordariomycetes</taxon>
        <taxon>Hypocreomycetidae</taxon>
        <taxon>Hypocreales</taxon>
        <taxon>Nectriaceae</taxon>
        <taxon>Fusarium</taxon>
        <taxon>Fusarium fujikuroi species complex</taxon>
    </lineage>
</organism>
<dbReference type="AlphaFoldDB" id="A0A9P5BHF1"/>
<dbReference type="CDD" id="cd06449">
    <property type="entry name" value="ACCD"/>
    <property type="match status" value="1"/>
</dbReference>
<keyword evidence="4" id="KW-0378">Hydrolase</keyword>
<dbReference type="InterPro" id="IPR036052">
    <property type="entry name" value="TrpB-like_PALP_sf"/>
</dbReference>